<evidence type="ECO:0000313" key="7">
    <source>
        <dbReference type="Proteomes" id="UP000033121"/>
    </source>
</evidence>
<evidence type="ECO:0000256" key="2">
    <source>
        <dbReference type="ARBA" id="ARBA00023136"/>
    </source>
</evidence>
<evidence type="ECO:0000256" key="4">
    <source>
        <dbReference type="SAM" id="MobiDB-lite"/>
    </source>
</evidence>
<dbReference type="Pfam" id="PF00691">
    <property type="entry name" value="OmpA"/>
    <property type="match status" value="1"/>
</dbReference>
<accession>A0A0E9N339</accession>
<dbReference type="PRINTS" id="PR01021">
    <property type="entry name" value="OMPADOMAIN"/>
</dbReference>
<gene>
    <name evidence="6" type="ORF">FPE01S_03_02510</name>
</gene>
<feature type="domain" description="OmpA-like" evidence="5">
    <location>
        <begin position="319"/>
        <end position="434"/>
    </location>
</feature>
<comment type="subcellular location">
    <subcellularLocation>
        <location evidence="1">Cell outer membrane</location>
    </subcellularLocation>
</comment>
<dbReference type="STRING" id="1220578.FPE01S_03_02510"/>
<dbReference type="Proteomes" id="UP000033121">
    <property type="component" value="Unassembled WGS sequence"/>
</dbReference>
<feature type="compositionally biased region" description="Polar residues" evidence="4">
    <location>
        <begin position="69"/>
        <end position="78"/>
    </location>
</feature>
<dbReference type="PROSITE" id="PS51123">
    <property type="entry name" value="OMPA_2"/>
    <property type="match status" value="1"/>
</dbReference>
<dbReference type="InterPro" id="IPR006665">
    <property type="entry name" value="OmpA-like"/>
</dbReference>
<evidence type="ECO:0000313" key="6">
    <source>
        <dbReference type="EMBL" id="GAO44213.1"/>
    </source>
</evidence>
<dbReference type="SUPFAM" id="SSF103088">
    <property type="entry name" value="OmpA-like"/>
    <property type="match status" value="1"/>
</dbReference>
<dbReference type="Gene3D" id="3.30.1330.60">
    <property type="entry name" value="OmpA-like domain"/>
    <property type="match status" value="1"/>
</dbReference>
<dbReference type="GO" id="GO:0009279">
    <property type="term" value="C:cell outer membrane"/>
    <property type="evidence" value="ECO:0007669"/>
    <property type="project" value="UniProtKB-SubCell"/>
</dbReference>
<dbReference type="InterPro" id="IPR036737">
    <property type="entry name" value="OmpA-like_sf"/>
</dbReference>
<dbReference type="InterPro" id="IPR006664">
    <property type="entry name" value="OMP_bac"/>
</dbReference>
<dbReference type="EMBL" id="BBWV01000003">
    <property type="protein sequence ID" value="GAO44213.1"/>
    <property type="molecule type" value="Genomic_DNA"/>
</dbReference>
<dbReference type="Gene3D" id="2.60.120.560">
    <property type="entry name" value="Exo-inulinase, domain 1"/>
    <property type="match status" value="1"/>
</dbReference>
<feature type="region of interest" description="Disordered" evidence="4">
    <location>
        <begin position="32"/>
        <end position="84"/>
    </location>
</feature>
<keyword evidence="2 3" id="KW-0472">Membrane</keyword>
<feature type="region of interest" description="Disordered" evidence="4">
    <location>
        <begin position="397"/>
        <end position="427"/>
    </location>
</feature>
<protein>
    <submittedName>
        <fullName evidence="6">OmpA family protein</fullName>
    </submittedName>
</protein>
<organism evidence="6 7">
    <name type="scientific">Flavihumibacter petaseus NBRC 106054</name>
    <dbReference type="NCBI Taxonomy" id="1220578"/>
    <lineage>
        <taxon>Bacteria</taxon>
        <taxon>Pseudomonadati</taxon>
        <taxon>Bacteroidota</taxon>
        <taxon>Chitinophagia</taxon>
        <taxon>Chitinophagales</taxon>
        <taxon>Chitinophagaceae</taxon>
        <taxon>Flavihumibacter</taxon>
    </lineage>
</organism>
<dbReference type="CDD" id="cd07185">
    <property type="entry name" value="OmpA_C-like"/>
    <property type="match status" value="1"/>
</dbReference>
<evidence type="ECO:0000256" key="3">
    <source>
        <dbReference type="PROSITE-ProRule" id="PRU00473"/>
    </source>
</evidence>
<sequence>MKRILLVLVGCLPLVAYCQLQVADRVKQKAKQRAERHVDNAIDKSMDKAEEEISNEVKKQPSTDKDVSQPAQKNSQPAQAGGGGLKSYSRYDFIPGERIVFATDFTGDAIGELPVNWTTDNRGETVSVENRKGQWLRLFPNSRFASPAVQKLPENFTLEADILIAYNGGEGYVYPEVEIKLLDLLPGKERLNSYVINQDASNEVSLALAPGGTGSPIKVLLKSFAKGSSYFNNQPKELNAVIGKNGVSFHLAVWVQKERIRYWINQDKIFDIPQAVPSEARFNHIGFSVESSLYTDDQLGIYVTNLKVAEGTPDVRNKLITEGRMETNGILFDVASDWIKPESAGVLKEIASVLKSNPSLSIRIIGHTDTDGDAAANLELSKKRSAAVKNTLSTDFGIEPNRMQTDGLGETRPVSENKTSEGKAKNRRVEFVRL</sequence>
<feature type="compositionally biased region" description="Basic and acidic residues" evidence="4">
    <location>
        <begin position="413"/>
        <end position="427"/>
    </location>
</feature>
<evidence type="ECO:0000256" key="1">
    <source>
        <dbReference type="ARBA" id="ARBA00004442"/>
    </source>
</evidence>
<evidence type="ECO:0000259" key="5">
    <source>
        <dbReference type="PROSITE" id="PS51123"/>
    </source>
</evidence>
<dbReference type="PANTHER" id="PTHR30329">
    <property type="entry name" value="STATOR ELEMENT OF FLAGELLAR MOTOR COMPLEX"/>
    <property type="match status" value="1"/>
</dbReference>
<name>A0A0E9N339_9BACT</name>
<proteinExistence type="predicted"/>
<feature type="compositionally biased region" description="Basic and acidic residues" evidence="4">
    <location>
        <begin position="55"/>
        <end position="67"/>
    </location>
</feature>
<feature type="compositionally biased region" description="Basic and acidic residues" evidence="4">
    <location>
        <begin position="32"/>
        <end position="48"/>
    </location>
</feature>
<dbReference type="InterPro" id="IPR050330">
    <property type="entry name" value="Bact_OuterMem_StrucFunc"/>
</dbReference>
<keyword evidence="7" id="KW-1185">Reference proteome</keyword>
<dbReference type="OrthoDB" id="9800869at2"/>
<reference evidence="6 7" key="1">
    <citation type="submission" date="2015-04" db="EMBL/GenBank/DDBJ databases">
        <title>Whole genome shotgun sequence of Flavihumibacter petaseus NBRC 106054.</title>
        <authorList>
            <person name="Miyazawa S."/>
            <person name="Hosoyama A."/>
            <person name="Hashimoto M."/>
            <person name="Noguchi M."/>
            <person name="Tsuchikane K."/>
            <person name="Ohji S."/>
            <person name="Yamazoe A."/>
            <person name="Ichikawa N."/>
            <person name="Kimura A."/>
            <person name="Fujita N."/>
        </authorList>
    </citation>
    <scope>NUCLEOTIDE SEQUENCE [LARGE SCALE GENOMIC DNA]</scope>
    <source>
        <strain evidence="6 7">NBRC 106054</strain>
    </source>
</reference>
<dbReference type="PANTHER" id="PTHR30329:SF20">
    <property type="entry name" value="EXPORTED PROTEIN"/>
    <property type="match status" value="1"/>
</dbReference>
<comment type="caution">
    <text evidence="6">The sequence shown here is derived from an EMBL/GenBank/DDBJ whole genome shotgun (WGS) entry which is preliminary data.</text>
</comment>
<dbReference type="AlphaFoldDB" id="A0A0E9N339"/>
<dbReference type="RefSeq" id="WP_052955918.1">
    <property type="nucleotide sequence ID" value="NZ_BBWV01000003.1"/>
</dbReference>